<feature type="compositionally biased region" description="Low complexity" evidence="1">
    <location>
        <begin position="329"/>
        <end position="338"/>
    </location>
</feature>
<comment type="caution">
    <text evidence="2">The sequence shown here is derived from an EMBL/GenBank/DDBJ whole genome shotgun (WGS) entry which is preliminary data.</text>
</comment>
<organism evidence="2 3">
    <name type="scientific">Rhodotorula taiwanensis</name>
    <dbReference type="NCBI Taxonomy" id="741276"/>
    <lineage>
        <taxon>Eukaryota</taxon>
        <taxon>Fungi</taxon>
        <taxon>Dikarya</taxon>
        <taxon>Basidiomycota</taxon>
        <taxon>Pucciniomycotina</taxon>
        <taxon>Microbotryomycetes</taxon>
        <taxon>Sporidiobolales</taxon>
        <taxon>Sporidiobolaceae</taxon>
        <taxon>Rhodotorula</taxon>
    </lineage>
</organism>
<accession>A0A2S5B3T5</accession>
<evidence type="ECO:0000313" key="3">
    <source>
        <dbReference type="Proteomes" id="UP000237144"/>
    </source>
</evidence>
<evidence type="ECO:0000313" key="2">
    <source>
        <dbReference type="EMBL" id="POY71448.1"/>
    </source>
</evidence>
<gene>
    <name evidence="2" type="ORF">BMF94_5761</name>
</gene>
<protein>
    <submittedName>
        <fullName evidence="2">Uncharacterized protein</fullName>
    </submittedName>
</protein>
<feature type="compositionally biased region" description="Polar residues" evidence="1">
    <location>
        <begin position="156"/>
        <end position="165"/>
    </location>
</feature>
<feature type="compositionally biased region" description="Basic and acidic residues" evidence="1">
    <location>
        <begin position="179"/>
        <end position="195"/>
    </location>
</feature>
<dbReference type="EMBL" id="PJQD01000085">
    <property type="protein sequence ID" value="POY71448.1"/>
    <property type="molecule type" value="Genomic_DNA"/>
</dbReference>
<feature type="compositionally biased region" description="Acidic residues" evidence="1">
    <location>
        <begin position="44"/>
        <end position="53"/>
    </location>
</feature>
<feature type="compositionally biased region" description="Acidic residues" evidence="1">
    <location>
        <begin position="213"/>
        <end position="225"/>
    </location>
</feature>
<reference evidence="2 3" key="1">
    <citation type="journal article" date="2018" name="Front. Microbiol.">
        <title>Prospects for Fungal Bioremediation of Acidic Radioactive Waste Sites: Characterization and Genome Sequence of Rhodotorula taiwanensis MD1149.</title>
        <authorList>
            <person name="Tkavc R."/>
            <person name="Matrosova V.Y."/>
            <person name="Grichenko O.E."/>
            <person name="Gostincar C."/>
            <person name="Volpe R.P."/>
            <person name="Klimenkova P."/>
            <person name="Gaidamakova E.K."/>
            <person name="Zhou C.E."/>
            <person name="Stewart B.J."/>
            <person name="Lyman M.G."/>
            <person name="Malfatti S.A."/>
            <person name="Rubinfeld B."/>
            <person name="Courtot M."/>
            <person name="Singh J."/>
            <person name="Dalgard C.L."/>
            <person name="Hamilton T."/>
            <person name="Frey K.G."/>
            <person name="Gunde-Cimerman N."/>
            <person name="Dugan L."/>
            <person name="Daly M.J."/>
        </authorList>
    </citation>
    <scope>NUCLEOTIDE SEQUENCE [LARGE SCALE GENOMIC DNA]</scope>
    <source>
        <strain evidence="2 3">MD1149</strain>
    </source>
</reference>
<feature type="compositionally biased region" description="Basic and acidic residues" evidence="1">
    <location>
        <begin position="141"/>
        <end position="152"/>
    </location>
</feature>
<name>A0A2S5B3T5_9BASI</name>
<dbReference type="Proteomes" id="UP000237144">
    <property type="component" value="Unassembled WGS sequence"/>
</dbReference>
<dbReference type="OrthoDB" id="2526726at2759"/>
<sequence>MSRYANRGLAAPTSSHRARVPQVRSRFDEDEKQDYRDLPYGPDDGYDDGDDDTTAVATDLSGLKPPAHERRGVAFGANEIETFHGSEAPGAVQPAPSTTRQLGERMPGIGRPRSVSIDGRRRDDPILPPPPPQPRYLVSDQRIRDGTPEREPPPNVSRQNLNRRSMVSPAPMYDEREDDSARHTATEQPVRRSEQSRPLYDDDYATGRGRDDMFDDEDGYDDDGDTAVGTGVASELSSSFDRHALQDRQPVLLPREPTSSFLAIPRPPSRGVQVRRSMLPLPPPPARQYYYSDPARFAGPPRSGSQSGYDSSDLEYPEAEPPAGVLLRQQQQQQQQHQYARHGYPDPPSSELRNGFSRPISSASTRMQIDDPPAPVEPYVRPSAVRPEVPEDSPLEKELIELLKQLKFSIALKDFHDAMKIGVQKTLVAEDGKGHAYCKVHCKRLPKQEDIAREPHLRNHWIPLTGSHWQFRTASHSVTVVFKTAALAAYEAQFLTARR</sequence>
<feature type="region of interest" description="Disordered" evidence="1">
    <location>
        <begin position="1"/>
        <end position="391"/>
    </location>
</feature>
<proteinExistence type="predicted"/>
<feature type="compositionally biased region" description="Basic and acidic residues" evidence="1">
    <location>
        <begin position="25"/>
        <end position="37"/>
    </location>
</feature>
<evidence type="ECO:0000256" key="1">
    <source>
        <dbReference type="SAM" id="MobiDB-lite"/>
    </source>
</evidence>
<keyword evidence="3" id="KW-1185">Reference proteome</keyword>
<dbReference type="AlphaFoldDB" id="A0A2S5B3T5"/>